<evidence type="ECO:0000313" key="1">
    <source>
        <dbReference type="EMBL" id="KAL1488704.1"/>
    </source>
</evidence>
<dbReference type="EMBL" id="JBDJPC010000013">
    <property type="protein sequence ID" value="KAL1488704.1"/>
    <property type="molecule type" value="Genomic_DNA"/>
</dbReference>
<organism evidence="1 2">
    <name type="scientific">Hypothenemus hampei</name>
    <name type="common">Coffee berry borer</name>
    <dbReference type="NCBI Taxonomy" id="57062"/>
    <lineage>
        <taxon>Eukaryota</taxon>
        <taxon>Metazoa</taxon>
        <taxon>Ecdysozoa</taxon>
        <taxon>Arthropoda</taxon>
        <taxon>Hexapoda</taxon>
        <taxon>Insecta</taxon>
        <taxon>Pterygota</taxon>
        <taxon>Neoptera</taxon>
        <taxon>Endopterygota</taxon>
        <taxon>Coleoptera</taxon>
        <taxon>Polyphaga</taxon>
        <taxon>Cucujiformia</taxon>
        <taxon>Curculionidae</taxon>
        <taxon>Scolytinae</taxon>
        <taxon>Hypothenemus</taxon>
    </lineage>
</organism>
<dbReference type="AlphaFoldDB" id="A0ABD1E4Q8"/>
<sequence>MDSLDQELDAIESLYFESTRNKILNSESSHKDSNEQFLTQKNNQKISEIEELSFIEKSCADVEDTKLIEMMLGEHAGDCCLMKCNSKISKFLITNARDSFMELSKSEQDLVILA</sequence>
<comment type="caution">
    <text evidence="1">The sequence shown here is derived from an EMBL/GenBank/DDBJ whole genome shotgun (WGS) entry which is preliminary data.</text>
</comment>
<name>A0ABD1E4Q8_HYPHA</name>
<evidence type="ECO:0000313" key="2">
    <source>
        <dbReference type="Proteomes" id="UP001566132"/>
    </source>
</evidence>
<proteinExistence type="predicted"/>
<gene>
    <name evidence="1" type="ORF">ABEB36_014503</name>
</gene>
<keyword evidence="2" id="KW-1185">Reference proteome</keyword>
<reference evidence="1 2" key="1">
    <citation type="submission" date="2024-05" db="EMBL/GenBank/DDBJ databases">
        <title>Genetic variation in Jamaican populations of the coffee berry borer (Hypothenemus hampei).</title>
        <authorList>
            <person name="Errbii M."/>
            <person name="Myrie A."/>
        </authorList>
    </citation>
    <scope>NUCLEOTIDE SEQUENCE [LARGE SCALE GENOMIC DNA]</scope>
    <source>
        <strain evidence="1">JA-Hopewell-2020-01-JO</strain>
        <tissue evidence="1">Whole body</tissue>
    </source>
</reference>
<accession>A0ABD1E4Q8</accession>
<dbReference type="Proteomes" id="UP001566132">
    <property type="component" value="Unassembled WGS sequence"/>
</dbReference>
<protein>
    <submittedName>
        <fullName evidence="1">Uncharacterized protein</fullName>
    </submittedName>
</protein>